<reference evidence="1 2" key="1">
    <citation type="submission" date="2016-07" db="EMBL/GenBank/DDBJ databases">
        <title>Draft genome sequence of Prauserella muralis DSM 45305, isolated from a mould-covered wall in an indoor environment.</title>
        <authorList>
            <person name="Ruckert C."/>
            <person name="Albersmeier A."/>
            <person name="Jiang C.-L."/>
            <person name="Jiang Y."/>
            <person name="Kalinowski J."/>
            <person name="Schneider O."/>
            <person name="Winkler A."/>
            <person name="Zotchev S.B."/>
        </authorList>
    </citation>
    <scope>NUCLEOTIDE SEQUENCE [LARGE SCALE GENOMIC DNA]</scope>
    <source>
        <strain evidence="1 2">DSM 45305</strain>
    </source>
</reference>
<gene>
    <name evidence="1" type="ORF">BAY60_06175</name>
</gene>
<proteinExistence type="predicted"/>
<protein>
    <submittedName>
        <fullName evidence="1">Uncharacterized protein</fullName>
    </submittedName>
</protein>
<accession>A0A2V4BA28</accession>
<dbReference type="EMBL" id="MASW01000001">
    <property type="protein sequence ID" value="PXY31911.1"/>
    <property type="molecule type" value="Genomic_DNA"/>
</dbReference>
<comment type="caution">
    <text evidence="1">The sequence shown here is derived from an EMBL/GenBank/DDBJ whole genome shotgun (WGS) entry which is preliminary data.</text>
</comment>
<name>A0A2V4BA28_9PSEU</name>
<dbReference type="RefSeq" id="WP_112279948.1">
    <property type="nucleotide sequence ID" value="NZ_MASW01000001.1"/>
</dbReference>
<dbReference type="Proteomes" id="UP000249915">
    <property type="component" value="Unassembled WGS sequence"/>
</dbReference>
<keyword evidence="2" id="KW-1185">Reference proteome</keyword>
<evidence type="ECO:0000313" key="2">
    <source>
        <dbReference type="Proteomes" id="UP000249915"/>
    </source>
</evidence>
<dbReference type="AlphaFoldDB" id="A0A2V4BA28"/>
<dbReference type="OrthoDB" id="3827485at2"/>
<sequence>MRKTLLSRVLMTGAGTVAAVALAAGTASAHFCYKTEVNPASWEGKNGSQNWTSFAELVAIHIGPVCAEGVDIIADGAGATPTTLINTHGTMAGGTLKKDSPGTKSISYLDFAGLEAAIPAAIAACEA</sequence>
<organism evidence="1 2">
    <name type="scientific">Prauserella muralis</name>
    <dbReference type="NCBI Taxonomy" id="588067"/>
    <lineage>
        <taxon>Bacteria</taxon>
        <taxon>Bacillati</taxon>
        <taxon>Actinomycetota</taxon>
        <taxon>Actinomycetes</taxon>
        <taxon>Pseudonocardiales</taxon>
        <taxon>Pseudonocardiaceae</taxon>
        <taxon>Prauserella</taxon>
    </lineage>
</organism>
<evidence type="ECO:0000313" key="1">
    <source>
        <dbReference type="EMBL" id="PXY31911.1"/>
    </source>
</evidence>